<organism evidence="2 3">
    <name type="scientific">Marinobacter halophilus</name>
    <dbReference type="NCBI Taxonomy" id="1323740"/>
    <lineage>
        <taxon>Bacteria</taxon>
        <taxon>Pseudomonadati</taxon>
        <taxon>Pseudomonadota</taxon>
        <taxon>Gammaproteobacteria</taxon>
        <taxon>Pseudomonadales</taxon>
        <taxon>Marinobacteraceae</taxon>
        <taxon>Marinobacter</taxon>
    </lineage>
</organism>
<dbReference type="AlphaFoldDB" id="A0A2T1KAM5"/>
<dbReference type="RefSeq" id="WP_106673232.1">
    <property type="nucleotide sequence ID" value="NZ_BMFE01000002.1"/>
</dbReference>
<protein>
    <submittedName>
        <fullName evidence="2">Alpha/beta hydrolase</fullName>
    </submittedName>
</protein>
<dbReference type="GO" id="GO:0016787">
    <property type="term" value="F:hydrolase activity"/>
    <property type="evidence" value="ECO:0007669"/>
    <property type="project" value="UniProtKB-KW"/>
</dbReference>
<dbReference type="PANTHER" id="PTHR13136:SF11">
    <property type="entry name" value="TESTIS-EXPRESSED PROTEIN 30"/>
    <property type="match status" value="1"/>
</dbReference>
<dbReference type="Gene3D" id="3.40.50.1820">
    <property type="entry name" value="alpha/beta hydrolase"/>
    <property type="match status" value="1"/>
</dbReference>
<dbReference type="PANTHER" id="PTHR13136">
    <property type="entry name" value="TESTIS DEVELOPMENT PROTEIN PRTD"/>
    <property type="match status" value="1"/>
</dbReference>
<evidence type="ECO:0000259" key="1">
    <source>
        <dbReference type="Pfam" id="PF20408"/>
    </source>
</evidence>
<dbReference type="Proteomes" id="UP000238385">
    <property type="component" value="Unassembled WGS sequence"/>
</dbReference>
<keyword evidence="2" id="KW-0378">Hydrolase</keyword>
<dbReference type="InterPro" id="IPR046879">
    <property type="entry name" value="KANL3/Tex30_Abhydrolase"/>
</dbReference>
<sequence>MNRITTNSYDCSAKRVVLLAHGAGAPMDSPFMEQLAAALDRQGIATVRFEFPYMSRRRQDGKKRPPDRMPALLKSFREEVGRVRQETSPDCRIIVAGKSMGGRVASMLASEDAEELAAVICFGYPFHPPGKPDRWRIDHLSSVGCPLMIVQGTRDPFGKPDEIQCREDIAGVSRWCWLVGGNHDFQTLVKQSEKQADLIERSALESRQFLDDVLTPSSDSSG</sequence>
<comment type="caution">
    <text evidence="2">The sequence shown here is derived from an EMBL/GenBank/DDBJ whole genome shotgun (WGS) entry which is preliminary data.</text>
</comment>
<dbReference type="Pfam" id="PF20408">
    <property type="entry name" value="Abhydrolase_11"/>
    <property type="match status" value="1"/>
</dbReference>
<reference evidence="2 3" key="1">
    <citation type="submission" date="2018-03" db="EMBL/GenBank/DDBJ databases">
        <title>Marinobacter brunus sp. nov., a marine bacterium of Gamma-proteobacteria isolated from the surface seawater of the South China Sea.</title>
        <authorList>
            <person name="Cheng H."/>
            <person name="Wu Y.-H."/>
            <person name="Xamxidin M."/>
            <person name="Xu X.-W."/>
        </authorList>
    </citation>
    <scope>NUCLEOTIDE SEQUENCE [LARGE SCALE GENOMIC DNA]</scope>
    <source>
        <strain evidence="2 3">JCM 30472</strain>
    </source>
</reference>
<dbReference type="SUPFAM" id="SSF53474">
    <property type="entry name" value="alpha/beta-Hydrolases"/>
    <property type="match status" value="1"/>
</dbReference>
<feature type="domain" description="KANL3/Tex30 alpha/beta hydrolase-like" evidence="1">
    <location>
        <begin position="14"/>
        <end position="210"/>
    </location>
</feature>
<gene>
    <name evidence="2" type="ORF">C7H08_16040</name>
</gene>
<evidence type="ECO:0000313" key="3">
    <source>
        <dbReference type="Proteomes" id="UP000238385"/>
    </source>
</evidence>
<dbReference type="InterPro" id="IPR029058">
    <property type="entry name" value="AB_hydrolase_fold"/>
</dbReference>
<dbReference type="OrthoDB" id="652634at2"/>
<keyword evidence="3" id="KW-1185">Reference proteome</keyword>
<evidence type="ECO:0000313" key="2">
    <source>
        <dbReference type="EMBL" id="PSF06602.1"/>
    </source>
</evidence>
<accession>A0A2T1KAM5</accession>
<dbReference type="InterPro" id="IPR026555">
    <property type="entry name" value="NSL3/Tex30"/>
</dbReference>
<name>A0A2T1KAM5_9GAMM</name>
<proteinExistence type="predicted"/>
<dbReference type="EMBL" id="PXNN01000017">
    <property type="protein sequence ID" value="PSF06602.1"/>
    <property type="molecule type" value="Genomic_DNA"/>
</dbReference>